<dbReference type="SUPFAM" id="SSF53756">
    <property type="entry name" value="UDP-Glycosyltransferase/glycogen phosphorylase"/>
    <property type="match status" value="1"/>
</dbReference>
<dbReference type="EMBL" id="KF122705">
    <property type="protein sequence ID" value="AIA90002.1"/>
    <property type="molecule type" value="Genomic_DNA"/>
</dbReference>
<dbReference type="InterPro" id="IPR013534">
    <property type="entry name" value="Starch_synth_cat_dom"/>
</dbReference>
<dbReference type="Gene3D" id="3.40.50.2000">
    <property type="entry name" value="Glycogen Phosphorylase B"/>
    <property type="match status" value="1"/>
</dbReference>
<evidence type="ECO:0000256" key="4">
    <source>
        <dbReference type="ARBA" id="ARBA00022679"/>
    </source>
</evidence>
<evidence type="ECO:0000313" key="6">
    <source>
        <dbReference type="EMBL" id="AIA90002.1"/>
    </source>
</evidence>
<proteinExistence type="predicted"/>
<dbReference type="GO" id="GO:0009011">
    <property type="term" value="F:alpha-1,4-glucan glucosyltransferase (ADP-glucose donor) activity"/>
    <property type="evidence" value="ECO:0007669"/>
    <property type="project" value="UniProtKB-EC"/>
</dbReference>
<evidence type="ECO:0000256" key="3">
    <source>
        <dbReference type="ARBA" id="ARBA00022676"/>
    </source>
</evidence>
<feature type="domain" description="Starch synthase catalytic" evidence="5">
    <location>
        <begin position="15"/>
        <end position="104"/>
    </location>
</feature>
<protein>
    <recommendedName>
        <fullName evidence="2">starch synthase</fullName>
        <ecNumber evidence="2">2.4.1.21</ecNumber>
    </recommendedName>
</protein>
<evidence type="ECO:0000259" key="5">
    <source>
        <dbReference type="Pfam" id="PF08323"/>
    </source>
</evidence>
<feature type="non-terminal residue" evidence="6">
    <location>
        <position position="105"/>
    </location>
</feature>
<dbReference type="AlphaFoldDB" id="A0A060C509"/>
<reference evidence="6" key="1">
    <citation type="journal article" date="2013" name="Environ. Microbiol.">
        <title>Seasonally variable intestinal metagenomes of the red palm weevil (Rhynchophorus ferrugineus).</title>
        <authorList>
            <person name="Jia S."/>
            <person name="Zhang X."/>
            <person name="Zhang G."/>
            <person name="Yin A."/>
            <person name="Zhang S."/>
            <person name="Li F."/>
            <person name="Wang L."/>
            <person name="Zhao D."/>
            <person name="Yun Q."/>
            <person name="Tala"/>
            <person name="Wang J."/>
            <person name="Sun G."/>
            <person name="Baabdullah M."/>
            <person name="Yu X."/>
            <person name="Hu S."/>
            <person name="Al-Mssallem I.S."/>
            <person name="Yu J."/>
        </authorList>
    </citation>
    <scope>NUCLEOTIDE SEQUENCE</scope>
</reference>
<dbReference type="Pfam" id="PF08323">
    <property type="entry name" value="Glyco_transf_5"/>
    <property type="match status" value="1"/>
</dbReference>
<evidence type="ECO:0000256" key="1">
    <source>
        <dbReference type="ARBA" id="ARBA00001478"/>
    </source>
</evidence>
<feature type="non-terminal residue" evidence="6">
    <location>
        <position position="1"/>
    </location>
</feature>
<keyword evidence="4" id="KW-0808">Transferase</keyword>
<name>A0A060C509_9PAST</name>
<keyword evidence="3" id="KW-0328">Glycosyltransferase</keyword>
<comment type="catalytic activity">
    <reaction evidence="1">
        <text>[(1-&gt;4)-alpha-D-glucosyl](n) + ADP-alpha-D-glucose = [(1-&gt;4)-alpha-D-glucosyl](n+1) + ADP + H(+)</text>
        <dbReference type="Rhea" id="RHEA:18189"/>
        <dbReference type="Rhea" id="RHEA-COMP:9584"/>
        <dbReference type="Rhea" id="RHEA-COMP:9587"/>
        <dbReference type="ChEBI" id="CHEBI:15378"/>
        <dbReference type="ChEBI" id="CHEBI:15444"/>
        <dbReference type="ChEBI" id="CHEBI:57498"/>
        <dbReference type="ChEBI" id="CHEBI:456216"/>
        <dbReference type="EC" id="2.4.1.21"/>
    </reaction>
</comment>
<accession>A0A060C509</accession>
<sequence>LPETVHVSYCDTFAGKVEVRYCEVNDVKVYVLTAPRLYERDGNPYHDAGYQDYPDNVLRFGLLGWVGAAIACGLDMLWGSADVLHAHDWQAGLAPAYLKAWQRED</sequence>
<organism evidence="6">
    <name type="scientific">uncultured Mannheimia sp</name>
    <dbReference type="NCBI Taxonomy" id="509546"/>
    <lineage>
        <taxon>Bacteria</taxon>
        <taxon>Pseudomonadati</taxon>
        <taxon>Pseudomonadota</taxon>
        <taxon>Gammaproteobacteria</taxon>
        <taxon>Pasteurellales</taxon>
        <taxon>Pasteurellaceae</taxon>
        <taxon>Mannheimia</taxon>
        <taxon>environmental samples</taxon>
    </lineage>
</organism>
<dbReference type="EC" id="2.4.1.21" evidence="2"/>
<evidence type="ECO:0000256" key="2">
    <source>
        <dbReference type="ARBA" id="ARBA00012588"/>
    </source>
</evidence>